<accession>A0A2P4PHB4</accession>
<dbReference type="AlphaFoldDB" id="A0A2P4PHB4"/>
<protein>
    <submittedName>
        <fullName evidence="2">Uncharacterized protein</fullName>
    </submittedName>
</protein>
<feature type="chain" id="PRO_5015138236" evidence="1">
    <location>
        <begin position="29"/>
        <end position="131"/>
    </location>
</feature>
<reference evidence="2 3" key="1">
    <citation type="journal article" date="2013" name="Proc. Natl. Acad. Sci. U.S.A.">
        <title>Genome of an arbuscular mycorrhizal fungus provides insight into the oldest plant symbiosis.</title>
        <authorList>
            <person name="Tisserant E."/>
            <person name="Malbreil M."/>
            <person name="Kuo A."/>
            <person name="Kohler A."/>
            <person name="Symeonidi A."/>
            <person name="Balestrini R."/>
            <person name="Charron P."/>
            <person name="Duensing N."/>
            <person name="Frei Dit Frey N."/>
            <person name="Gianinazzi-Pearson V."/>
            <person name="Gilbert L.B."/>
            <person name="Handa Y."/>
            <person name="Herr J.R."/>
            <person name="Hijri M."/>
            <person name="Koul R."/>
            <person name="Kawaguchi M."/>
            <person name="Krajinski F."/>
            <person name="Lammers P.J."/>
            <person name="Masclaux F.G."/>
            <person name="Murat C."/>
            <person name="Morin E."/>
            <person name="Ndikumana S."/>
            <person name="Pagni M."/>
            <person name="Petitpierre D."/>
            <person name="Requena N."/>
            <person name="Rosikiewicz P."/>
            <person name="Riley R."/>
            <person name="Saito K."/>
            <person name="San Clemente H."/>
            <person name="Shapiro H."/>
            <person name="van Tuinen D."/>
            <person name="Becard G."/>
            <person name="Bonfante P."/>
            <person name="Paszkowski U."/>
            <person name="Shachar-Hill Y.Y."/>
            <person name="Tuskan G.A."/>
            <person name="Young P.W."/>
            <person name="Sanders I.R."/>
            <person name="Henrissat B."/>
            <person name="Rensing S.A."/>
            <person name="Grigoriev I.V."/>
            <person name="Corradi N."/>
            <person name="Roux C."/>
            <person name="Martin F."/>
        </authorList>
    </citation>
    <scope>NUCLEOTIDE SEQUENCE [LARGE SCALE GENOMIC DNA]</scope>
    <source>
        <strain evidence="2 3">DAOM 197198</strain>
    </source>
</reference>
<feature type="signal peptide" evidence="1">
    <location>
        <begin position="1"/>
        <end position="28"/>
    </location>
</feature>
<evidence type="ECO:0000313" key="3">
    <source>
        <dbReference type="Proteomes" id="UP000018888"/>
    </source>
</evidence>
<organism evidence="2 3">
    <name type="scientific">Rhizophagus irregularis (strain DAOM 181602 / DAOM 197198 / MUCL 43194)</name>
    <name type="common">Arbuscular mycorrhizal fungus</name>
    <name type="synonym">Glomus intraradices</name>
    <dbReference type="NCBI Taxonomy" id="747089"/>
    <lineage>
        <taxon>Eukaryota</taxon>
        <taxon>Fungi</taxon>
        <taxon>Fungi incertae sedis</taxon>
        <taxon>Mucoromycota</taxon>
        <taxon>Glomeromycotina</taxon>
        <taxon>Glomeromycetes</taxon>
        <taxon>Glomerales</taxon>
        <taxon>Glomeraceae</taxon>
        <taxon>Rhizophagus</taxon>
    </lineage>
</organism>
<sequence>MKSLSSFPFFVLFIAIFSIIAFMSPVEADHTVWIHNKLDKGTQAIAAVTYTNEKETWHWSPDNNDAIFESYSFAHEGFYLTVPSKVSTYWLVFGVGASAFEEDKWRGPFENTQDLCFHYHGNLFKWELWQC</sequence>
<comment type="caution">
    <text evidence="2">The sequence shown here is derived from an EMBL/GenBank/DDBJ whole genome shotgun (WGS) entry which is preliminary data.</text>
</comment>
<keyword evidence="3" id="KW-1185">Reference proteome</keyword>
<gene>
    <name evidence="2" type="ORF">GLOIN_2v1806094</name>
</gene>
<proteinExistence type="predicted"/>
<name>A0A2P4PHB4_RHIID</name>
<keyword evidence="1" id="KW-0732">Signal</keyword>
<reference evidence="2 3" key="2">
    <citation type="journal article" date="2018" name="New Phytol.">
        <title>High intraspecific genome diversity in the model arbuscular mycorrhizal symbiont Rhizophagus irregularis.</title>
        <authorList>
            <person name="Chen E.C.H."/>
            <person name="Morin E."/>
            <person name="Beaudet D."/>
            <person name="Noel J."/>
            <person name="Yildirir G."/>
            <person name="Ndikumana S."/>
            <person name="Charron P."/>
            <person name="St-Onge C."/>
            <person name="Giorgi J."/>
            <person name="Kruger M."/>
            <person name="Marton T."/>
            <person name="Ropars J."/>
            <person name="Grigoriev I.V."/>
            <person name="Hainaut M."/>
            <person name="Henrissat B."/>
            <person name="Roux C."/>
            <person name="Martin F."/>
            <person name="Corradi N."/>
        </authorList>
    </citation>
    <scope>NUCLEOTIDE SEQUENCE [LARGE SCALE GENOMIC DNA]</scope>
    <source>
        <strain evidence="2 3">DAOM 197198</strain>
    </source>
</reference>
<evidence type="ECO:0000256" key="1">
    <source>
        <dbReference type="SAM" id="SignalP"/>
    </source>
</evidence>
<dbReference type="Proteomes" id="UP000018888">
    <property type="component" value="Unassembled WGS sequence"/>
</dbReference>
<evidence type="ECO:0000313" key="2">
    <source>
        <dbReference type="EMBL" id="POG64776.1"/>
    </source>
</evidence>
<dbReference type="EMBL" id="AUPC02000231">
    <property type="protein sequence ID" value="POG64776.1"/>
    <property type="molecule type" value="Genomic_DNA"/>
</dbReference>